<evidence type="ECO:0000313" key="2">
    <source>
        <dbReference type="EMBL" id="KAK3903859.1"/>
    </source>
</evidence>
<feature type="region of interest" description="Disordered" evidence="1">
    <location>
        <begin position="260"/>
        <end position="317"/>
    </location>
</feature>
<dbReference type="AlphaFoldDB" id="A0AAN6RV38"/>
<gene>
    <name evidence="2" type="ORF">C8A05DRAFT_32390</name>
</gene>
<reference evidence="2" key="2">
    <citation type="submission" date="2023-05" db="EMBL/GenBank/DDBJ databases">
        <authorList>
            <consortium name="Lawrence Berkeley National Laboratory"/>
            <person name="Steindorff A."/>
            <person name="Hensen N."/>
            <person name="Bonometti L."/>
            <person name="Westerberg I."/>
            <person name="Brannstrom I.O."/>
            <person name="Guillou S."/>
            <person name="Cros-Aarteil S."/>
            <person name="Calhoun S."/>
            <person name="Haridas S."/>
            <person name="Kuo A."/>
            <person name="Mondo S."/>
            <person name="Pangilinan J."/>
            <person name="Riley R."/>
            <person name="Labutti K."/>
            <person name="Andreopoulos B."/>
            <person name="Lipzen A."/>
            <person name="Chen C."/>
            <person name="Yanf M."/>
            <person name="Daum C."/>
            <person name="Ng V."/>
            <person name="Clum A."/>
            <person name="Ohm R."/>
            <person name="Martin F."/>
            <person name="Silar P."/>
            <person name="Natvig D."/>
            <person name="Lalanne C."/>
            <person name="Gautier V."/>
            <person name="Ament-Velasquez S.L."/>
            <person name="Kruys A."/>
            <person name="Hutchinson M.I."/>
            <person name="Powell A.J."/>
            <person name="Barry K."/>
            <person name="Miller A.N."/>
            <person name="Grigoriev I.V."/>
            <person name="Debuchy R."/>
            <person name="Gladieux P."/>
            <person name="Thoren M.H."/>
            <person name="Johannesson H."/>
        </authorList>
    </citation>
    <scope>NUCLEOTIDE SEQUENCE</scope>
    <source>
        <strain evidence="2">CBS 103.79</strain>
    </source>
</reference>
<organism evidence="2 3">
    <name type="scientific">Staphylotrichum tortipilum</name>
    <dbReference type="NCBI Taxonomy" id="2831512"/>
    <lineage>
        <taxon>Eukaryota</taxon>
        <taxon>Fungi</taxon>
        <taxon>Dikarya</taxon>
        <taxon>Ascomycota</taxon>
        <taxon>Pezizomycotina</taxon>
        <taxon>Sordariomycetes</taxon>
        <taxon>Sordariomycetidae</taxon>
        <taxon>Sordariales</taxon>
        <taxon>Chaetomiaceae</taxon>
        <taxon>Staphylotrichum</taxon>
    </lineage>
</organism>
<evidence type="ECO:0000313" key="3">
    <source>
        <dbReference type="Proteomes" id="UP001303889"/>
    </source>
</evidence>
<reference evidence="2" key="1">
    <citation type="journal article" date="2023" name="Mol. Phylogenet. Evol.">
        <title>Genome-scale phylogeny and comparative genomics of the fungal order Sordariales.</title>
        <authorList>
            <person name="Hensen N."/>
            <person name="Bonometti L."/>
            <person name="Westerberg I."/>
            <person name="Brannstrom I.O."/>
            <person name="Guillou S."/>
            <person name="Cros-Aarteil S."/>
            <person name="Calhoun S."/>
            <person name="Haridas S."/>
            <person name="Kuo A."/>
            <person name="Mondo S."/>
            <person name="Pangilinan J."/>
            <person name="Riley R."/>
            <person name="LaButti K."/>
            <person name="Andreopoulos B."/>
            <person name="Lipzen A."/>
            <person name="Chen C."/>
            <person name="Yan M."/>
            <person name="Daum C."/>
            <person name="Ng V."/>
            <person name="Clum A."/>
            <person name="Steindorff A."/>
            <person name="Ohm R.A."/>
            <person name="Martin F."/>
            <person name="Silar P."/>
            <person name="Natvig D.O."/>
            <person name="Lalanne C."/>
            <person name="Gautier V."/>
            <person name="Ament-Velasquez S.L."/>
            <person name="Kruys A."/>
            <person name="Hutchinson M.I."/>
            <person name="Powell A.J."/>
            <person name="Barry K."/>
            <person name="Miller A.N."/>
            <person name="Grigoriev I.V."/>
            <person name="Debuchy R."/>
            <person name="Gladieux P."/>
            <person name="Hiltunen Thoren M."/>
            <person name="Johannesson H."/>
        </authorList>
    </citation>
    <scope>NUCLEOTIDE SEQUENCE</scope>
    <source>
        <strain evidence="2">CBS 103.79</strain>
    </source>
</reference>
<dbReference type="EMBL" id="MU855426">
    <property type="protein sequence ID" value="KAK3903859.1"/>
    <property type="molecule type" value="Genomic_DNA"/>
</dbReference>
<feature type="region of interest" description="Disordered" evidence="1">
    <location>
        <begin position="52"/>
        <end position="77"/>
    </location>
</feature>
<dbReference type="Proteomes" id="UP001303889">
    <property type="component" value="Unassembled WGS sequence"/>
</dbReference>
<keyword evidence="3" id="KW-1185">Reference proteome</keyword>
<comment type="caution">
    <text evidence="2">The sequence shown here is derived from an EMBL/GenBank/DDBJ whole genome shotgun (WGS) entry which is preliminary data.</text>
</comment>
<proteinExistence type="predicted"/>
<name>A0AAN6RV38_9PEZI</name>
<feature type="compositionally biased region" description="Basic and acidic residues" evidence="1">
    <location>
        <begin position="286"/>
        <end position="299"/>
    </location>
</feature>
<evidence type="ECO:0000256" key="1">
    <source>
        <dbReference type="SAM" id="MobiDB-lite"/>
    </source>
</evidence>
<accession>A0AAN6RV38</accession>
<sequence length="317" mass="34839">MQPPHHPAGTGQLAHPNVAALGATSEPVQEWPYANYTQGSVSPVGANAWGYATTSGEPSQLGGPSQPRNLRSDSMSTQSTAYSSVFSGGAKSQTWSDQTSVLPFDAPHAVPYTHQPHLPATTGTAHRPDEILWCEQIVQRPCGVTFPLDDLDGWIEHNLTHLPGRGTSDADFPSTMWCWFCNDIVFEPRNPGEGYACFVTRMEHIRQHIFDDPHLTSERMRPDFPMVKHLYAHRMLSEACYRAAMAYTEIPLPGEQQSLYSSASTSARPLGQHRPIWPASHRPAGVKHDLAKEKRDEKRRAKKKAPASAGGGAKKGK</sequence>
<protein>
    <submittedName>
        <fullName evidence="2">Uncharacterized protein</fullName>
    </submittedName>
</protein>